<proteinExistence type="predicted"/>
<comment type="caution">
    <text evidence="2">The sequence shown here is derived from an EMBL/GenBank/DDBJ whole genome shotgun (WGS) entry which is preliminary data.</text>
</comment>
<reference evidence="3" key="1">
    <citation type="journal article" date="2017" name="Nat. Microbiol.">
        <title>Global analysis of biosynthetic gene clusters reveals vast potential of secondary metabolite production in Penicillium species.</title>
        <authorList>
            <person name="Nielsen J.C."/>
            <person name="Grijseels S."/>
            <person name="Prigent S."/>
            <person name="Ji B."/>
            <person name="Dainat J."/>
            <person name="Nielsen K.F."/>
            <person name="Frisvad J.C."/>
            <person name="Workman M."/>
            <person name="Nielsen J."/>
        </authorList>
    </citation>
    <scope>NUCLEOTIDE SEQUENCE [LARGE SCALE GENOMIC DNA]</scope>
    <source>
        <strain evidence="3">IBT 14082</strain>
    </source>
</reference>
<dbReference type="EMBL" id="MLQL01000014">
    <property type="protein sequence ID" value="OQE21533.1"/>
    <property type="molecule type" value="Genomic_DNA"/>
</dbReference>
<keyword evidence="3" id="KW-1185">Reference proteome</keyword>
<organism evidence="2 3">
    <name type="scientific">Penicillium flavigenum</name>
    <dbReference type="NCBI Taxonomy" id="254877"/>
    <lineage>
        <taxon>Eukaryota</taxon>
        <taxon>Fungi</taxon>
        <taxon>Dikarya</taxon>
        <taxon>Ascomycota</taxon>
        <taxon>Pezizomycotina</taxon>
        <taxon>Eurotiomycetes</taxon>
        <taxon>Eurotiomycetidae</taxon>
        <taxon>Eurotiales</taxon>
        <taxon>Aspergillaceae</taxon>
        <taxon>Penicillium</taxon>
    </lineage>
</organism>
<dbReference type="AlphaFoldDB" id="A0A1V6T716"/>
<evidence type="ECO:0000313" key="3">
    <source>
        <dbReference type="Proteomes" id="UP000191342"/>
    </source>
</evidence>
<gene>
    <name evidence="2" type="ORF">PENFLA_c014G01620</name>
</gene>
<evidence type="ECO:0000313" key="2">
    <source>
        <dbReference type="EMBL" id="OQE21533.1"/>
    </source>
</evidence>
<sequence>MLNGRGADGYKERSEDKAEDRNGLGDRYSHYQYTHGSLFFKGMYKRPHWLVAFGICDSLGLFKLVRRRAGVRVGVCNTGMNCKADPVYEPRKDANMQIVTGKQARGERKAIEEDGNRSAAAFTELQAERSGSAYSADQALMSARACV</sequence>
<evidence type="ECO:0000256" key="1">
    <source>
        <dbReference type="SAM" id="MobiDB-lite"/>
    </source>
</evidence>
<accession>A0A1V6T716</accession>
<feature type="compositionally biased region" description="Basic and acidic residues" evidence="1">
    <location>
        <begin position="8"/>
        <end position="25"/>
    </location>
</feature>
<feature type="region of interest" description="Disordered" evidence="1">
    <location>
        <begin position="1"/>
        <end position="25"/>
    </location>
</feature>
<name>A0A1V6T716_9EURO</name>
<protein>
    <submittedName>
        <fullName evidence="2">Uncharacterized protein</fullName>
    </submittedName>
</protein>
<dbReference type="Proteomes" id="UP000191342">
    <property type="component" value="Unassembled WGS sequence"/>
</dbReference>
<dbReference type="OrthoDB" id="4335864at2759"/>